<sequence>MMRSSEDNKADYEGSSNKKATRREENLRQVNIVDAGQILKEEEEEEEECSLSLSLSLSVFGRENNCIPSFTLT</sequence>
<comment type="caution">
    <text evidence="2">The sequence shown here is derived from an EMBL/GenBank/DDBJ whole genome shotgun (WGS) entry which is preliminary data.</text>
</comment>
<gene>
    <name evidence="2" type="ORF">F2Q68_00022616</name>
</gene>
<feature type="compositionally biased region" description="Basic and acidic residues" evidence="1">
    <location>
        <begin position="1"/>
        <end position="12"/>
    </location>
</feature>
<evidence type="ECO:0000313" key="3">
    <source>
        <dbReference type="Proteomes" id="UP000712281"/>
    </source>
</evidence>
<proteinExistence type="predicted"/>
<evidence type="ECO:0000313" key="2">
    <source>
        <dbReference type="EMBL" id="KAF2535459.1"/>
    </source>
</evidence>
<reference evidence="2" key="1">
    <citation type="submission" date="2019-12" db="EMBL/GenBank/DDBJ databases">
        <title>Genome sequencing and annotation of Brassica cretica.</title>
        <authorList>
            <person name="Studholme D.J."/>
            <person name="Sarris P.F."/>
        </authorList>
    </citation>
    <scope>NUCLEOTIDE SEQUENCE</scope>
    <source>
        <strain evidence="2">PFS-001/15</strain>
        <tissue evidence="2">Leaf</tissue>
    </source>
</reference>
<feature type="region of interest" description="Disordered" evidence="1">
    <location>
        <begin position="1"/>
        <end position="27"/>
    </location>
</feature>
<name>A0A8S9FQP9_BRACR</name>
<evidence type="ECO:0000256" key="1">
    <source>
        <dbReference type="SAM" id="MobiDB-lite"/>
    </source>
</evidence>
<accession>A0A8S9FQP9</accession>
<dbReference type="Proteomes" id="UP000712281">
    <property type="component" value="Unassembled WGS sequence"/>
</dbReference>
<dbReference type="AlphaFoldDB" id="A0A8S9FQP9"/>
<protein>
    <submittedName>
        <fullName evidence="2">Uncharacterized protein</fullName>
    </submittedName>
</protein>
<dbReference type="EMBL" id="QGKW02002228">
    <property type="protein sequence ID" value="KAF2535459.1"/>
    <property type="molecule type" value="Genomic_DNA"/>
</dbReference>
<organism evidence="2 3">
    <name type="scientific">Brassica cretica</name>
    <name type="common">Mustard</name>
    <dbReference type="NCBI Taxonomy" id="69181"/>
    <lineage>
        <taxon>Eukaryota</taxon>
        <taxon>Viridiplantae</taxon>
        <taxon>Streptophyta</taxon>
        <taxon>Embryophyta</taxon>
        <taxon>Tracheophyta</taxon>
        <taxon>Spermatophyta</taxon>
        <taxon>Magnoliopsida</taxon>
        <taxon>eudicotyledons</taxon>
        <taxon>Gunneridae</taxon>
        <taxon>Pentapetalae</taxon>
        <taxon>rosids</taxon>
        <taxon>malvids</taxon>
        <taxon>Brassicales</taxon>
        <taxon>Brassicaceae</taxon>
        <taxon>Brassiceae</taxon>
        <taxon>Brassica</taxon>
    </lineage>
</organism>